<dbReference type="GO" id="GO:0005762">
    <property type="term" value="C:mitochondrial large ribosomal subunit"/>
    <property type="evidence" value="ECO:0007669"/>
    <property type="project" value="InterPro"/>
</dbReference>
<dbReference type="Gene3D" id="6.20.130.20">
    <property type="entry name" value="Mitochondrial ribosomal protein L55"/>
    <property type="match status" value="1"/>
</dbReference>
<proteinExistence type="predicted"/>
<evidence type="ECO:0000313" key="1">
    <source>
        <dbReference type="Proteomes" id="UP000887575"/>
    </source>
</evidence>
<accession>A0AAF3EYU1</accession>
<dbReference type="PANTHER" id="PTHR34095">
    <property type="entry name" value="39S RIBOSOMAL PROTEIN L55, MITOCHONDRIAL"/>
    <property type="match status" value="1"/>
</dbReference>
<dbReference type="PANTHER" id="PTHR34095:SF1">
    <property type="entry name" value="LARGE RIBOSOMAL SUBUNIT PROTEIN ML55"/>
    <property type="match status" value="1"/>
</dbReference>
<sequence length="151" mass="17118">MIPWLKFVERATTRPHVSQLLVKALQTQVRTNAYRASLGRISRQQFLLRYPATLLRPDGSTVEARVAEPRQVIQLAVDLKTLSEDERRQRLAARKPKAKKIKKEEIDDNFDSNEYLSMWAGDNVDKGAALAAADQTASQSAKIKSKRKKSK</sequence>
<dbReference type="Proteomes" id="UP000887575">
    <property type="component" value="Unassembled WGS sequence"/>
</dbReference>
<dbReference type="GO" id="GO:0003735">
    <property type="term" value="F:structural constituent of ribosome"/>
    <property type="evidence" value="ECO:0007669"/>
    <property type="project" value="InterPro"/>
</dbReference>
<evidence type="ECO:0000313" key="2">
    <source>
        <dbReference type="WBParaSite" id="MBELARI_LOCUS19381"/>
    </source>
</evidence>
<protein>
    <submittedName>
        <fullName evidence="2">Uncharacterized protein</fullName>
    </submittedName>
</protein>
<organism evidence="1 2">
    <name type="scientific">Mesorhabditis belari</name>
    <dbReference type="NCBI Taxonomy" id="2138241"/>
    <lineage>
        <taxon>Eukaryota</taxon>
        <taxon>Metazoa</taxon>
        <taxon>Ecdysozoa</taxon>
        <taxon>Nematoda</taxon>
        <taxon>Chromadorea</taxon>
        <taxon>Rhabditida</taxon>
        <taxon>Rhabditina</taxon>
        <taxon>Rhabditomorpha</taxon>
        <taxon>Rhabditoidea</taxon>
        <taxon>Rhabditidae</taxon>
        <taxon>Mesorhabditinae</taxon>
        <taxon>Mesorhabditis</taxon>
    </lineage>
</organism>
<dbReference type="AlphaFoldDB" id="A0AAF3EYU1"/>
<dbReference type="InterPro" id="IPR044884">
    <property type="entry name" value="Ribosomal_mL55_sf"/>
</dbReference>
<dbReference type="GO" id="GO:0006412">
    <property type="term" value="P:translation"/>
    <property type="evidence" value="ECO:0007669"/>
    <property type="project" value="TreeGrafter"/>
</dbReference>
<dbReference type="WBParaSite" id="MBELARI_LOCUS19381">
    <property type="protein sequence ID" value="MBELARI_LOCUS19381"/>
    <property type="gene ID" value="MBELARI_LOCUS19381"/>
</dbReference>
<dbReference type="InterPro" id="IPR018615">
    <property type="entry name" value="Ribosomal_mL55"/>
</dbReference>
<dbReference type="Pfam" id="PF09776">
    <property type="entry name" value="Mitoc_L55"/>
    <property type="match status" value="1"/>
</dbReference>
<name>A0AAF3EYU1_9BILA</name>
<reference evidence="2" key="1">
    <citation type="submission" date="2024-02" db="UniProtKB">
        <authorList>
            <consortium name="WormBaseParasite"/>
        </authorList>
    </citation>
    <scope>IDENTIFICATION</scope>
</reference>
<keyword evidence="1" id="KW-1185">Reference proteome</keyword>